<evidence type="ECO:0008006" key="3">
    <source>
        <dbReference type="Google" id="ProtNLM"/>
    </source>
</evidence>
<dbReference type="STRING" id="1499966.U14_02964"/>
<dbReference type="EMBL" id="DF820457">
    <property type="protein sequence ID" value="GAK51719.1"/>
    <property type="molecule type" value="Genomic_DNA"/>
</dbReference>
<dbReference type="Proteomes" id="UP000030700">
    <property type="component" value="Unassembled WGS sequence"/>
</dbReference>
<protein>
    <recommendedName>
        <fullName evidence="3">Methyltransferase, TIGR04325 family</fullName>
    </recommendedName>
</protein>
<accession>A0A081BMV3</accession>
<dbReference type="InterPro" id="IPR029063">
    <property type="entry name" value="SAM-dependent_MTases_sf"/>
</dbReference>
<reference evidence="1" key="1">
    <citation type="journal article" date="2015" name="PeerJ">
        <title>First genomic representation of candidate bacterial phylum KSB3 points to enhanced environmental sensing as a trigger of wastewater bulking.</title>
        <authorList>
            <person name="Sekiguchi Y."/>
            <person name="Ohashi A."/>
            <person name="Parks D.H."/>
            <person name="Yamauchi T."/>
            <person name="Tyson G.W."/>
            <person name="Hugenholtz P."/>
        </authorList>
    </citation>
    <scope>NUCLEOTIDE SEQUENCE [LARGE SCALE GENOMIC DNA]</scope>
</reference>
<dbReference type="HOGENOM" id="CLU_952065_0_0_0"/>
<evidence type="ECO:0000313" key="2">
    <source>
        <dbReference type="Proteomes" id="UP000030700"/>
    </source>
</evidence>
<proteinExistence type="predicted"/>
<name>A0A081BMV3_9BACT</name>
<evidence type="ECO:0000313" key="1">
    <source>
        <dbReference type="EMBL" id="GAK51719.1"/>
    </source>
</evidence>
<dbReference type="AlphaFoldDB" id="A0A081BMV3"/>
<sequence>MKMCRSMINIARSLTPPFLWNVMRRLRPLFWRKTIEWEYLPGGWPTANRNPDIKGWDVESILHVYQNNWPTFVQNLKGTSPLGISPESGSAERTNLAFHNLIMTYGYVLAIVARGKTAISMLDWGGSIGHYYLLSQTLLPDLKIEYHCKDFPRFVEYGKTLFPDAHFHSDESCLNRKYDFMLSSSSLQYSHDWQAMLARLRQATSGYLFVTRLPVVQCVPSYIMVQRPYQYGYQTEYISWCINRQEFLAKAEQLGLIIAREFLIEHSQPVYGANEQPECYGFLFRLSNQELL</sequence>
<gene>
    <name evidence="1" type="ORF">U14_02964</name>
</gene>
<keyword evidence="2" id="KW-1185">Reference proteome</keyword>
<dbReference type="SUPFAM" id="SSF53335">
    <property type="entry name" value="S-adenosyl-L-methionine-dependent methyltransferases"/>
    <property type="match status" value="1"/>
</dbReference>
<organism evidence="1">
    <name type="scientific">Candidatus Moduliflexus flocculans</name>
    <dbReference type="NCBI Taxonomy" id="1499966"/>
    <lineage>
        <taxon>Bacteria</taxon>
        <taxon>Candidatus Moduliflexota</taxon>
        <taxon>Candidatus Moduliflexia</taxon>
        <taxon>Candidatus Moduliflexales</taxon>
        <taxon>Candidatus Moduliflexaceae</taxon>
    </lineage>
</organism>